<keyword evidence="4" id="KW-1133">Transmembrane helix</keyword>
<evidence type="ECO:0000256" key="1">
    <source>
        <dbReference type="ARBA" id="ARBA00004141"/>
    </source>
</evidence>
<reference evidence="6" key="1">
    <citation type="submission" date="2017-12" db="EMBL/GenBank/DDBJ databases">
        <title>Gene loss provides genomic basis for host adaptation in cereal stripe rust fungi.</title>
        <authorList>
            <person name="Xia C."/>
        </authorList>
    </citation>
    <scope>NUCLEOTIDE SEQUENCE [LARGE SCALE GENOMIC DNA]</scope>
    <source>
        <strain evidence="6">93-210</strain>
    </source>
</reference>
<accession>A0A2S4UFH4</accession>
<organism evidence="6 7">
    <name type="scientific">Puccinia striiformis</name>
    <dbReference type="NCBI Taxonomy" id="27350"/>
    <lineage>
        <taxon>Eukaryota</taxon>
        <taxon>Fungi</taxon>
        <taxon>Dikarya</taxon>
        <taxon>Basidiomycota</taxon>
        <taxon>Pucciniomycotina</taxon>
        <taxon>Pucciniomycetes</taxon>
        <taxon>Pucciniales</taxon>
        <taxon>Pucciniaceae</taxon>
        <taxon>Puccinia</taxon>
    </lineage>
</organism>
<proteinExistence type="inferred from homology"/>
<evidence type="ECO:0000313" key="7">
    <source>
        <dbReference type="Proteomes" id="UP000239156"/>
    </source>
</evidence>
<dbReference type="InterPro" id="IPR009311">
    <property type="entry name" value="IFI6/IFI27-like"/>
</dbReference>
<dbReference type="VEuPathDB" id="FungiDB:PSHT_00416"/>
<dbReference type="VEuPathDB" id="FungiDB:PSTT_15881"/>
<comment type="subcellular location">
    <subcellularLocation>
        <location evidence="1">Membrane</location>
        <topology evidence="1">Multi-pass membrane protein</topology>
    </subcellularLocation>
</comment>
<dbReference type="Proteomes" id="UP000239156">
    <property type="component" value="Unassembled WGS sequence"/>
</dbReference>
<protein>
    <submittedName>
        <fullName evidence="6">Uncharacterized protein</fullName>
    </submittedName>
</protein>
<dbReference type="AlphaFoldDB" id="A0A2S4UFH4"/>
<dbReference type="Gene3D" id="6.10.110.10">
    <property type="match status" value="1"/>
</dbReference>
<dbReference type="PANTHER" id="PTHR16932:SF18">
    <property type="entry name" value="INTERFERON, ALPHA-INDUCIBLE PROTEIN 27-LIKE 2"/>
    <property type="match status" value="1"/>
</dbReference>
<dbReference type="EMBL" id="PKSL01000314">
    <property type="protein sequence ID" value="POV96037.1"/>
    <property type="molecule type" value="Genomic_DNA"/>
</dbReference>
<gene>
    <name evidence="6" type="ORF">PSTT_15881</name>
</gene>
<evidence type="ECO:0000313" key="6">
    <source>
        <dbReference type="EMBL" id="POV96037.1"/>
    </source>
</evidence>
<dbReference type="OrthoDB" id="440424at2759"/>
<comment type="caution">
    <text evidence="6">The sequence shown here is derived from an EMBL/GenBank/DDBJ whole genome shotgun (WGS) entry which is preliminary data.</text>
</comment>
<dbReference type="Pfam" id="PF06140">
    <property type="entry name" value="Ifi-6-16"/>
    <property type="match status" value="1"/>
</dbReference>
<evidence type="ECO:0000256" key="4">
    <source>
        <dbReference type="ARBA" id="ARBA00022989"/>
    </source>
</evidence>
<dbReference type="PANTHER" id="PTHR16932">
    <property type="entry name" value="INTERFERON ALPHA-INDUCIBLE PROTEIN 27"/>
    <property type="match status" value="1"/>
</dbReference>
<feature type="non-terminal residue" evidence="6">
    <location>
        <position position="1"/>
    </location>
</feature>
<keyword evidence="3" id="KW-0812">Transmembrane</keyword>
<keyword evidence="5" id="KW-0472">Membrane</keyword>
<name>A0A2S4UFH4_9BASI</name>
<evidence type="ECO:0000256" key="2">
    <source>
        <dbReference type="ARBA" id="ARBA00007262"/>
    </source>
</evidence>
<sequence>TSAFAVVAGAAAGPGITTVVIKAVGFRVAGVLVRSLAAAWMASMGPVQAGGLFAILQSIGVAGLGPLGIAVSAIWGASAASGLAWSLMSWC</sequence>
<dbReference type="InterPro" id="IPR038213">
    <property type="entry name" value="IFI6/IFI27-like_sf"/>
</dbReference>
<comment type="similarity">
    <text evidence="2">Belongs to the IFI6/IFI27 family.</text>
</comment>
<evidence type="ECO:0000256" key="5">
    <source>
        <dbReference type="ARBA" id="ARBA00023136"/>
    </source>
</evidence>
<dbReference type="GO" id="GO:0016020">
    <property type="term" value="C:membrane"/>
    <property type="evidence" value="ECO:0007669"/>
    <property type="project" value="UniProtKB-SubCell"/>
</dbReference>
<keyword evidence="7" id="KW-1185">Reference proteome</keyword>
<evidence type="ECO:0000256" key="3">
    <source>
        <dbReference type="ARBA" id="ARBA00022692"/>
    </source>
</evidence>